<dbReference type="SUPFAM" id="SSF52047">
    <property type="entry name" value="RNI-like"/>
    <property type="match status" value="2"/>
</dbReference>
<dbReference type="Proteomes" id="UP001634007">
    <property type="component" value="Unassembled WGS sequence"/>
</dbReference>
<evidence type="ECO:0000259" key="15">
    <source>
        <dbReference type="Pfam" id="PF23598"/>
    </source>
</evidence>
<dbReference type="AlphaFoldDB" id="A0ABD3LZU4"/>
<dbReference type="SMART" id="SM00369">
    <property type="entry name" value="LRR_TYP"/>
    <property type="match status" value="10"/>
</dbReference>
<dbReference type="InterPro" id="IPR003591">
    <property type="entry name" value="Leu-rich_rpt_typical-subtyp"/>
</dbReference>
<comment type="similarity">
    <text evidence="2">Belongs to the RLP family.</text>
</comment>
<dbReference type="InterPro" id="IPR055414">
    <property type="entry name" value="LRR_R13L4/SHOC2-like"/>
</dbReference>
<keyword evidence="5 12" id="KW-0812">Transmembrane</keyword>
<evidence type="ECO:0000256" key="7">
    <source>
        <dbReference type="ARBA" id="ARBA00022737"/>
    </source>
</evidence>
<keyword evidence="7" id="KW-0677">Repeat</keyword>
<dbReference type="Pfam" id="PF23598">
    <property type="entry name" value="LRR_14"/>
    <property type="match status" value="1"/>
</dbReference>
<evidence type="ECO:0000256" key="10">
    <source>
        <dbReference type="ARBA" id="ARBA00023170"/>
    </source>
</evidence>
<evidence type="ECO:0000256" key="6">
    <source>
        <dbReference type="ARBA" id="ARBA00022729"/>
    </source>
</evidence>
<dbReference type="InterPro" id="IPR001611">
    <property type="entry name" value="Leu-rich_rpt"/>
</dbReference>
<accession>A0ABD3LZU4</accession>
<dbReference type="Pfam" id="PF08263">
    <property type="entry name" value="LRRNT_2"/>
    <property type="match status" value="1"/>
</dbReference>
<keyword evidence="10" id="KW-0675">Receptor</keyword>
<proteinExistence type="inferred from homology"/>
<dbReference type="Gene3D" id="3.80.10.10">
    <property type="entry name" value="Ribonuclease Inhibitor"/>
    <property type="match status" value="4"/>
</dbReference>
<protein>
    <recommendedName>
        <fullName evidence="18">Leucine-rich repeat-containing N-terminal plant-type domain-containing protein</fullName>
    </recommendedName>
</protein>
<evidence type="ECO:0000256" key="5">
    <source>
        <dbReference type="ARBA" id="ARBA00022692"/>
    </source>
</evidence>
<evidence type="ECO:0000313" key="17">
    <source>
        <dbReference type="Proteomes" id="UP001634007"/>
    </source>
</evidence>
<evidence type="ECO:0000256" key="3">
    <source>
        <dbReference type="ARBA" id="ARBA00022475"/>
    </source>
</evidence>
<dbReference type="PANTHER" id="PTHR48063:SF112">
    <property type="entry name" value="RECEPTOR LIKE PROTEIN 30-LIKE"/>
    <property type="match status" value="1"/>
</dbReference>
<evidence type="ECO:0000256" key="2">
    <source>
        <dbReference type="ARBA" id="ARBA00009592"/>
    </source>
</evidence>
<keyword evidence="11" id="KW-0325">Glycoprotein</keyword>
<dbReference type="InterPro" id="IPR046956">
    <property type="entry name" value="RLP23-like"/>
</dbReference>
<dbReference type="GO" id="GO:0005886">
    <property type="term" value="C:plasma membrane"/>
    <property type="evidence" value="ECO:0007669"/>
    <property type="project" value="UniProtKB-SubCell"/>
</dbReference>
<keyword evidence="9 12" id="KW-0472">Membrane</keyword>
<dbReference type="Pfam" id="PF13855">
    <property type="entry name" value="LRR_8"/>
    <property type="match status" value="1"/>
</dbReference>
<reference evidence="16 17" key="1">
    <citation type="submission" date="2024-11" db="EMBL/GenBank/DDBJ databases">
        <title>Chromosome-level genome assembly of Eucalyptus globulus Labill. provides insights into its genome evolution.</title>
        <authorList>
            <person name="Li X."/>
        </authorList>
    </citation>
    <scope>NUCLEOTIDE SEQUENCE [LARGE SCALE GENOMIC DNA]</scope>
    <source>
        <strain evidence="16">CL2024</strain>
        <tissue evidence="16">Fresh tender leaves</tissue>
    </source>
</reference>
<feature type="signal peptide" evidence="13">
    <location>
        <begin position="1"/>
        <end position="23"/>
    </location>
</feature>
<keyword evidence="6 13" id="KW-0732">Signal</keyword>
<gene>
    <name evidence="16" type="ORF">ACJRO7_002498</name>
</gene>
<dbReference type="PRINTS" id="PR00019">
    <property type="entry name" value="LEURICHRPT"/>
</dbReference>
<evidence type="ECO:0000256" key="1">
    <source>
        <dbReference type="ARBA" id="ARBA00004251"/>
    </source>
</evidence>
<evidence type="ECO:0000256" key="4">
    <source>
        <dbReference type="ARBA" id="ARBA00022614"/>
    </source>
</evidence>
<dbReference type="FunFam" id="3.80.10.10:FF:000095">
    <property type="entry name" value="LRR receptor-like serine/threonine-protein kinase GSO1"/>
    <property type="match status" value="1"/>
</dbReference>
<dbReference type="EMBL" id="JBJKBG010000001">
    <property type="protein sequence ID" value="KAL3755452.1"/>
    <property type="molecule type" value="Genomic_DNA"/>
</dbReference>
<evidence type="ECO:0000313" key="16">
    <source>
        <dbReference type="EMBL" id="KAL3755452.1"/>
    </source>
</evidence>
<evidence type="ECO:0000259" key="14">
    <source>
        <dbReference type="Pfam" id="PF08263"/>
    </source>
</evidence>
<evidence type="ECO:0000256" key="12">
    <source>
        <dbReference type="SAM" id="Phobius"/>
    </source>
</evidence>
<feature type="chain" id="PRO_5044754987" description="Leucine-rich repeat-containing N-terminal plant-type domain-containing protein" evidence="13">
    <location>
        <begin position="24"/>
        <end position="1107"/>
    </location>
</feature>
<keyword evidence="8 12" id="KW-1133">Transmembrane helix</keyword>
<evidence type="ECO:0000256" key="13">
    <source>
        <dbReference type="SAM" id="SignalP"/>
    </source>
</evidence>
<dbReference type="FunFam" id="3.80.10.10:FF:000111">
    <property type="entry name" value="LRR receptor-like serine/threonine-protein kinase ERECTA"/>
    <property type="match status" value="1"/>
</dbReference>
<feature type="domain" description="Disease resistance R13L4/SHOC-2-like LRR" evidence="15">
    <location>
        <begin position="189"/>
        <end position="422"/>
    </location>
</feature>
<dbReference type="Pfam" id="PF00560">
    <property type="entry name" value="LRR_1"/>
    <property type="match status" value="10"/>
</dbReference>
<dbReference type="InterPro" id="IPR013210">
    <property type="entry name" value="LRR_N_plant-typ"/>
</dbReference>
<dbReference type="InterPro" id="IPR032675">
    <property type="entry name" value="LRR_dom_sf"/>
</dbReference>
<keyword evidence="17" id="KW-1185">Reference proteome</keyword>
<feature type="transmembrane region" description="Helical" evidence="12">
    <location>
        <begin position="1045"/>
        <end position="1066"/>
    </location>
</feature>
<evidence type="ECO:0000256" key="9">
    <source>
        <dbReference type="ARBA" id="ARBA00023136"/>
    </source>
</evidence>
<sequence>MARYCSQVLTLVTLLLILDNSCAYFCSNSTSICRKQEREALLQLRQSISDPFGLLSSWKGKDCCRWDGVICDGVTSHVIKLQLLPQPRRDETSVLFLKEPKLFLVGELNSSLLHLIYLNHLDLSGINSNHGRIPEVISSMKQLRYLNLSFANFYGMVPRQLGNLTKLEVLDLHGKDENLVVDDILWISYLRSLKYLDMSGSMIVNKRVFMKVISTLPALSHLSLSGCGFHNFHFSSCHLTNSTSLVHLQYLDLSSNLLEGTIPSTLFQNMTSLHHLDLSQNIFNSSIPMWFDKFTSLVHLNLERNAFDSFEGGLFSFLKNMQYLKSLHLCANQIGEEISITQGNSSGLIKSSLETLEICSNHLKGALPDWLEHFTNLETLDLFHNQLEGHIPESLGKLGALQHLDLGYNHLEGVITEIHFSNLPRLKKLYVDCNNNLSFKAKPSWIPPFQLVIIWMDSLKFSTKFPRWIMTQVEAKYISLANASLFGPLPKWLANSTFSNLDLSHNQITGPLPEWSANLTFSILDLSHNQITGPLPEWSANLTFSILDLSHNHIIGPLPEWSANLTFSNLDLSSNQITGPLPEWSANLTFSNLDLSCNQITGPLPEWLANFTIQGFNLSCNKIIGPLPQWSANLTFSWLDLSYNQITGPFPNMSIKCTYLDLSNNLISGSLPIDIGIMYQVSTLYLNDNLIDGTLPSSLCDMELFDLNLANNSLFGSIPNYWKGSLTFLTLSFNKLSGVIPSSLGSLLHLTTLHLNGNRLNGELPQALDYCTRLVILDLGENNFSGIIPTWFDESFQSLLILRLRENSFIGSIPPQLCSLSRLKILDMAMNNLMGTIPHCLGNMSNMIKFNQSNPFGSVAIAPIQDIISFRYGGYDPQWNREHVVEILKGRYNEYTKIVLQLVVNLDLSSNFLNGSIPKELSFLSGMHGLNLSHNHLSGNIPIGIGNMTSLESLDLSNNHLSGTIPQGISVLTSLAHLNLSHNNFTGTIPKGNQIQTLDDPSIYASNPLLCGDLLRKKCLGVESPQQSKIPHLEDTHEKDRLDKALFYAVVIFGFATGFWGFFGVLQFKKDWRHAYFSFANHVANKTYVVIVVKVAKLKRLRLSRSV</sequence>
<keyword evidence="4" id="KW-0433">Leucine-rich repeat</keyword>
<feature type="domain" description="Leucine-rich repeat-containing N-terminal plant-type" evidence="14">
    <location>
        <begin position="35"/>
        <end position="72"/>
    </location>
</feature>
<evidence type="ECO:0008006" key="18">
    <source>
        <dbReference type="Google" id="ProtNLM"/>
    </source>
</evidence>
<dbReference type="SUPFAM" id="SSF52058">
    <property type="entry name" value="L domain-like"/>
    <property type="match status" value="2"/>
</dbReference>
<keyword evidence="3" id="KW-1003">Cell membrane</keyword>
<dbReference type="FunFam" id="3.80.10.10:FF:000041">
    <property type="entry name" value="LRR receptor-like serine/threonine-protein kinase ERECTA"/>
    <property type="match status" value="1"/>
</dbReference>
<evidence type="ECO:0000256" key="8">
    <source>
        <dbReference type="ARBA" id="ARBA00022989"/>
    </source>
</evidence>
<evidence type="ECO:0000256" key="11">
    <source>
        <dbReference type="ARBA" id="ARBA00023180"/>
    </source>
</evidence>
<comment type="caution">
    <text evidence="16">The sequence shown here is derived from an EMBL/GenBank/DDBJ whole genome shotgun (WGS) entry which is preliminary data.</text>
</comment>
<dbReference type="PANTHER" id="PTHR48063">
    <property type="entry name" value="LRR RECEPTOR-LIKE KINASE"/>
    <property type="match status" value="1"/>
</dbReference>
<name>A0ABD3LZU4_EUCGL</name>
<organism evidence="16 17">
    <name type="scientific">Eucalyptus globulus</name>
    <name type="common">Tasmanian blue gum</name>
    <dbReference type="NCBI Taxonomy" id="34317"/>
    <lineage>
        <taxon>Eukaryota</taxon>
        <taxon>Viridiplantae</taxon>
        <taxon>Streptophyta</taxon>
        <taxon>Embryophyta</taxon>
        <taxon>Tracheophyta</taxon>
        <taxon>Spermatophyta</taxon>
        <taxon>Magnoliopsida</taxon>
        <taxon>eudicotyledons</taxon>
        <taxon>Gunneridae</taxon>
        <taxon>Pentapetalae</taxon>
        <taxon>rosids</taxon>
        <taxon>malvids</taxon>
        <taxon>Myrtales</taxon>
        <taxon>Myrtaceae</taxon>
        <taxon>Myrtoideae</taxon>
        <taxon>Eucalypteae</taxon>
        <taxon>Eucalyptus</taxon>
    </lineage>
</organism>
<comment type="subcellular location">
    <subcellularLocation>
        <location evidence="1">Cell membrane</location>
        <topology evidence="1">Single-pass type I membrane protein</topology>
    </subcellularLocation>
</comment>